<dbReference type="GO" id="GO:0005811">
    <property type="term" value="C:lipid droplet"/>
    <property type="evidence" value="ECO:0007669"/>
    <property type="project" value="UniProtKB-SubCell"/>
</dbReference>
<comment type="similarity">
    <text evidence="2">Belongs to the AB hydrolase superfamily. LDAH family.</text>
</comment>
<dbReference type="GO" id="GO:0019915">
    <property type="term" value="P:lipid storage"/>
    <property type="evidence" value="ECO:0007669"/>
    <property type="project" value="InterPro"/>
</dbReference>
<dbReference type="PANTHER" id="PTHR13390">
    <property type="entry name" value="LIPASE"/>
    <property type="match status" value="1"/>
</dbReference>
<dbReference type="InterPro" id="IPR019363">
    <property type="entry name" value="LDAH"/>
</dbReference>
<name>A0AAI8Z8R9_9PEZI</name>
<keyword evidence="6" id="KW-1185">Reference proteome</keyword>
<evidence type="ECO:0000256" key="1">
    <source>
        <dbReference type="ARBA" id="ARBA00004502"/>
    </source>
</evidence>
<dbReference type="EMBL" id="CAVMBE010000140">
    <property type="protein sequence ID" value="CAK4034830.1"/>
    <property type="molecule type" value="Genomic_DNA"/>
</dbReference>
<dbReference type="Gene3D" id="3.40.50.1820">
    <property type="entry name" value="alpha/beta hydrolase"/>
    <property type="match status" value="1"/>
</dbReference>
<keyword evidence="4" id="KW-0378">Hydrolase</keyword>
<proteinExistence type="inferred from homology"/>
<evidence type="ECO:0000256" key="4">
    <source>
        <dbReference type="ARBA" id="ARBA00022801"/>
    </source>
</evidence>
<keyword evidence="3" id="KW-0551">Lipid droplet</keyword>
<sequence length="350" mass="39482">MSQLSRLRDEVTLLSGADGPQPSHDHLLVYFIPGNPGHVEYYRQFLVEVRDALKASGREDVVVHGASHDGFETHGSPTPTAPYSLQEVIESTQRKVASKARELAGSDTPPTPVRVVLVGHSVGAYILLETVAWWQKQAAERKSLEIVGGVCLFPTVVDIAKSSKGKVFSEWLLMIPYLSLIAHFAARLLSWIPLWLWNWPKSLTPGEKLPEHTAVTEAVLRSPTGARQTVFMAADEMLEIREDRWHPANLWGVQPPPSKMETEIHAVASAPRTKLFFYWGEDDYWVDNDVRDRLIAKRATRQGDEMTADWPEMLIDKHKMDHCFSLNREHSELVATQVAGWVEKLLPQKE</sequence>
<dbReference type="AlphaFoldDB" id="A0AAI8Z8R9"/>
<protein>
    <recommendedName>
        <fullName evidence="7">Lipid droplet-associated hydrolase</fullName>
    </recommendedName>
</protein>
<organism evidence="5 6">
    <name type="scientific">Lecanosticta acicola</name>
    <dbReference type="NCBI Taxonomy" id="111012"/>
    <lineage>
        <taxon>Eukaryota</taxon>
        <taxon>Fungi</taxon>
        <taxon>Dikarya</taxon>
        <taxon>Ascomycota</taxon>
        <taxon>Pezizomycotina</taxon>
        <taxon>Dothideomycetes</taxon>
        <taxon>Dothideomycetidae</taxon>
        <taxon>Mycosphaerellales</taxon>
        <taxon>Mycosphaerellaceae</taxon>
        <taxon>Lecanosticta</taxon>
    </lineage>
</organism>
<comment type="subcellular location">
    <subcellularLocation>
        <location evidence="1">Lipid droplet</location>
    </subcellularLocation>
</comment>
<evidence type="ECO:0000313" key="5">
    <source>
        <dbReference type="EMBL" id="CAK4034830.1"/>
    </source>
</evidence>
<accession>A0AAI8Z8R9</accession>
<comment type="caution">
    <text evidence="5">The sequence shown here is derived from an EMBL/GenBank/DDBJ whole genome shotgun (WGS) entry which is preliminary data.</text>
</comment>
<evidence type="ECO:0000256" key="3">
    <source>
        <dbReference type="ARBA" id="ARBA00022677"/>
    </source>
</evidence>
<evidence type="ECO:0000256" key="2">
    <source>
        <dbReference type="ARBA" id="ARBA00008300"/>
    </source>
</evidence>
<dbReference type="Proteomes" id="UP001296104">
    <property type="component" value="Unassembled WGS sequence"/>
</dbReference>
<dbReference type="Pfam" id="PF10230">
    <property type="entry name" value="LIDHydrolase"/>
    <property type="match status" value="1"/>
</dbReference>
<dbReference type="PANTHER" id="PTHR13390:SF0">
    <property type="entry name" value="LIPID DROPLET-ASSOCIATED HYDROLASE"/>
    <property type="match status" value="1"/>
</dbReference>
<evidence type="ECO:0000313" key="6">
    <source>
        <dbReference type="Proteomes" id="UP001296104"/>
    </source>
</evidence>
<dbReference type="InterPro" id="IPR029058">
    <property type="entry name" value="AB_hydrolase_fold"/>
</dbReference>
<gene>
    <name evidence="5" type="ORF">LECACI_7A009988</name>
</gene>
<reference evidence="5" key="1">
    <citation type="submission" date="2023-11" db="EMBL/GenBank/DDBJ databases">
        <authorList>
            <person name="Alioto T."/>
            <person name="Alioto T."/>
            <person name="Gomez Garrido J."/>
        </authorList>
    </citation>
    <scope>NUCLEOTIDE SEQUENCE</scope>
</reference>
<dbReference type="GO" id="GO:0016298">
    <property type="term" value="F:lipase activity"/>
    <property type="evidence" value="ECO:0007669"/>
    <property type="project" value="InterPro"/>
</dbReference>
<dbReference type="SUPFAM" id="SSF53474">
    <property type="entry name" value="alpha/beta-Hydrolases"/>
    <property type="match status" value="1"/>
</dbReference>
<evidence type="ECO:0008006" key="7">
    <source>
        <dbReference type="Google" id="ProtNLM"/>
    </source>
</evidence>